<feature type="region of interest" description="Disordered" evidence="1">
    <location>
        <begin position="43"/>
        <end position="81"/>
    </location>
</feature>
<name>A0AAW1T2A3_9CHLO</name>
<evidence type="ECO:0000313" key="3">
    <source>
        <dbReference type="Proteomes" id="UP001485043"/>
    </source>
</evidence>
<organism evidence="2 3">
    <name type="scientific">Apatococcus fuscideae</name>
    <dbReference type="NCBI Taxonomy" id="2026836"/>
    <lineage>
        <taxon>Eukaryota</taxon>
        <taxon>Viridiplantae</taxon>
        <taxon>Chlorophyta</taxon>
        <taxon>core chlorophytes</taxon>
        <taxon>Trebouxiophyceae</taxon>
        <taxon>Chlorellales</taxon>
        <taxon>Chlorellaceae</taxon>
        <taxon>Apatococcus</taxon>
    </lineage>
</organism>
<sequence>MASPPHIIRQSLGQPEANLSRDEWKLTEQDFCGRQHTKVCSLEPSNERDAIQEGQQLSEGPEATSTDALEDQAPQEQEVHVTESVRHAREQAEIRMKAIFQMIDNAMHDGQSYLEQVQNKFVEELQGLKRNIAKKLQSDFEEWLEISLDTIQMRERVRHTQEAVQFLAGQIVI</sequence>
<dbReference type="AlphaFoldDB" id="A0AAW1T2A3"/>
<evidence type="ECO:0000256" key="1">
    <source>
        <dbReference type="SAM" id="MobiDB-lite"/>
    </source>
</evidence>
<keyword evidence="3" id="KW-1185">Reference proteome</keyword>
<gene>
    <name evidence="2" type="ORF">WJX84_008623</name>
</gene>
<evidence type="ECO:0000313" key="2">
    <source>
        <dbReference type="EMBL" id="KAK9863121.1"/>
    </source>
</evidence>
<reference evidence="2 3" key="1">
    <citation type="journal article" date="2024" name="Nat. Commun.">
        <title>Phylogenomics reveals the evolutionary origins of lichenization in chlorophyte algae.</title>
        <authorList>
            <person name="Puginier C."/>
            <person name="Libourel C."/>
            <person name="Otte J."/>
            <person name="Skaloud P."/>
            <person name="Haon M."/>
            <person name="Grisel S."/>
            <person name="Petersen M."/>
            <person name="Berrin J.G."/>
            <person name="Delaux P.M."/>
            <person name="Dal Grande F."/>
            <person name="Keller J."/>
        </authorList>
    </citation>
    <scope>NUCLEOTIDE SEQUENCE [LARGE SCALE GENOMIC DNA]</scope>
    <source>
        <strain evidence="2 3">SAG 2523</strain>
    </source>
</reference>
<feature type="region of interest" description="Disordered" evidence="1">
    <location>
        <begin position="1"/>
        <end position="20"/>
    </location>
</feature>
<comment type="caution">
    <text evidence="2">The sequence shown here is derived from an EMBL/GenBank/DDBJ whole genome shotgun (WGS) entry which is preliminary data.</text>
</comment>
<dbReference type="EMBL" id="JALJOV010000515">
    <property type="protein sequence ID" value="KAK9863121.1"/>
    <property type="molecule type" value="Genomic_DNA"/>
</dbReference>
<accession>A0AAW1T2A3</accession>
<dbReference type="Proteomes" id="UP001485043">
    <property type="component" value="Unassembled WGS sequence"/>
</dbReference>
<proteinExistence type="predicted"/>
<feature type="compositionally biased region" description="Polar residues" evidence="1">
    <location>
        <begin position="53"/>
        <end position="67"/>
    </location>
</feature>
<protein>
    <submittedName>
        <fullName evidence="2">Uncharacterized protein</fullName>
    </submittedName>
</protein>